<dbReference type="GO" id="GO:0005524">
    <property type="term" value="F:ATP binding"/>
    <property type="evidence" value="ECO:0007669"/>
    <property type="project" value="UniProtKB-KW"/>
</dbReference>
<dbReference type="HOGENOM" id="CLU_000604_1_9_1"/>
<proteinExistence type="predicted"/>
<dbReference type="PANTHER" id="PTHR24223:SF345">
    <property type="entry name" value="ABC MULTIDRUG TRANSPORTER (EUROFUNG)"/>
    <property type="match status" value="1"/>
</dbReference>
<evidence type="ECO:0000259" key="3">
    <source>
        <dbReference type="PROSITE" id="PS50893"/>
    </source>
</evidence>
<gene>
    <name evidence="4" type="ORF">PODANS_2_7540</name>
</gene>
<dbReference type="InterPro" id="IPR003593">
    <property type="entry name" value="AAA+_ATPase"/>
</dbReference>
<dbReference type="VEuPathDB" id="FungiDB:PODANS_2_7540"/>
<evidence type="ECO:0000313" key="4">
    <source>
        <dbReference type="EMBL" id="CAP73367.1"/>
    </source>
</evidence>
<dbReference type="SMART" id="SM00382">
    <property type="entry name" value="AAA"/>
    <property type="match status" value="1"/>
</dbReference>
<dbReference type="GO" id="GO:0016020">
    <property type="term" value="C:membrane"/>
    <property type="evidence" value="ECO:0007669"/>
    <property type="project" value="TreeGrafter"/>
</dbReference>
<dbReference type="PROSITE" id="PS00211">
    <property type="entry name" value="ABC_TRANSPORTER_1"/>
    <property type="match status" value="1"/>
</dbReference>
<dbReference type="PANTHER" id="PTHR24223">
    <property type="entry name" value="ATP-BINDING CASSETTE SUB-FAMILY C"/>
    <property type="match status" value="1"/>
</dbReference>
<dbReference type="KEGG" id="pan:PODANSg8584"/>
<accession>B2B6E2</accession>
<keyword evidence="1" id="KW-0547">Nucleotide-binding</keyword>
<dbReference type="OrthoDB" id="6500128at2759"/>
<dbReference type="PROSITE" id="PS50893">
    <property type="entry name" value="ABC_TRANSPORTER_2"/>
    <property type="match status" value="1"/>
</dbReference>
<evidence type="ECO:0000256" key="2">
    <source>
        <dbReference type="ARBA" id="ARBA00022840"/>
    </source>
</evidence>
<dbReference type="RefSeq" id="XP_001911542.1">
    <property type="nucleotide sequence ID" value="XM_001911507.1"/>
</dbReference>
<dbReference type="InterPro" id="IPR050173">
    <property type="entry name" value="ABC_transporter_C-like"/>
</dbReference>
<dbReference type="InterPro" id="IPR017871">
    <property type="entry name" value="ABC_transporter-like_CS"/>
</dbReference>
<feature type="non-terminal residue" evidence="4">
    <location>
        <position position="1"/>
    </location>
</feature>
<sequence length="273" mass="30089">PPPLTLFSRSSLDSCCYSGDKDGKPGVEGQNFALKDLNIDILPGQKVAICGRSGSGKSSLLLLLLRLLDPISSPASTIEIDSLPLTKIHRSTLRQRIIAVPQDPVFLPDGTSFQANLDPFGLASEEECRSVLGIVSLWQSFVSERGGLQAPMSSDTLSQGQKQLFSLARAILRGRIRARDKGKQNEGGVLLLDEVSSSVDKDTDEAMQRMILDEFAGYTIVMVSHRLGMVMNFDRVVVMDEGRIVEDGKPRELVDQEGSRFRDLWMVGRRKRN</sequence>
<evidence type="ECO:0000256" key="1">
    <source>
        <dbReference type="ARBA" id="ARBA00022741"/>
    </source>
</evidence>
<name>B2B6E2_PODAN</name>
<keyword evidence="2" id="KW-0067">ATP-binding</keyword>
<dbReference type="SUPFAM" id="SSF52540">
    <property type="entry name" value="P-loop containing nucleoside triphosphate hydrolases"/>
    <property type="match status" value="1"/>
</dbReference>
<dbReference type="InterPro" id="IPR003439">
    <property type="entry name" value="ABC_transporter-like_ATP-bd"/>
</dbReference>
<dbReference type="Gene3D" id="3.40.50.300">
    <property type="entry name" value="P-loop containing nucleotide triphosphate hydrolases"/>
    <property type="match status" value="1"/>
</dbReference>
<dbReference type="InterPro" id="IPR027417">
    <property type="entry name" value="P-loop_NTPase"/>
</dbReference>
<dbReference type="GO" id="GO:0016887">
    <property type="term" value="F:ATP hydrolysis activity"/>
    <property type="evidence" value="ECO:0007669"/>
    <property type="project" value="InterPro"/>
</dbReference>
<dbReference type="EMBL" id="CU640366">
    <property type="protein sequence ID" value="CAP73367.1"/>
    <property type="molecule type" value="Genomic_DNA"/>
</dbReference>
<dbReference type="GO" id="GO:0042626">
    <property type="term" value="F:ATPase-coupled transmembrane transporter activity"/>
    <property type="evidence" value="ECO:0007669"/>
    <property type="project" value="TreeGrafter"/>
</dbReference>
<dbReference type="Pfam" id="PF00005">
    <property type="entry name" value="ABC_tran"/>
    <property type="match status" value="1"/>
</dbReference>
<reference evidence="4" key="1">
    <citation type="journal article" date="2008" name="Genome Biol.">
        <title>The genome sequence of the model ascomycete fungus Podospora anserina.</title>
        <authorList>
            <person name="Espagne E."/>
            <person name="Lespinet O."/>
            <person name="Malagnac F."/>
            <person name="Da Silva C."/>
            <person name="Jaillon O."/>
            <person name="Porcel B.M."/>
            <person name="Couloux A."/>
            <person name="Aury J.-M."/>
            <person name="Segurens B."/>
            <person name="Poulain J."/>
            <person name="Anthouard V."/>
            <person name="Grossetete S."/>
            <person name="Khalili H."/>
            <person name="Coppin E."/>
            <person name="Dequard-Chablat M."/>
            <person name="Picard M."/>
            <person name="Contamine V."/>
            <person name="Arnaise S."/>
            <person name="Bourdais A."/>
            <person name="Berteaux-Lecellier V."/>
            <person name="Gautheret D."/>
            <person name="de Vries R.P."/>
            <person name="Battaglia E."/>
            <person name="Coutinho P.M."/>
            <person name="Danchin E.G.J."/>
            <person name="Henrissat B."/>
            <person name="El Khoury R."/>
            <person name="Sainsard-Chanet A."/>
            <person name="Boivin A."/>
            <person name="Pinan-Lucarre B."/>
            <person name="Sellem C.H."/>
            <person name="Debuchy R."/>
            <person name="Wincker P."/>
            <person name="Weissenbach J."/>
            <person name="Silar P."/>
        </authorList>
    </citation>
    <scope>NUCLEOTIDE SEQUENCE [LARGE SCALE GENOMIC DNA]</scope>
    <source>
        <strain evidence="4">S mat+</strain>
    </source>
</reference>
<dbReference type="GeneID" id="6196485"/>
<protein>
    <submittedName>
        <fullName evidence="4">Podospora anserina S mat+ genomic DNA chromosome 2, supercontig 2</fullName>
    </submittedName>
</protein>
<organism evidence="4">
    <name type="scientific">Podospora anserina (strain S / ATCC MYA-4624 / DSM 980 / FGSC 10383)</name>
    <name type="common">Pleurage anserina</name>
    <dbReference type="NCBI Taxonomy" id="515849"/>
    <lineage>
        <taxon>Eukaryota</taxon>
        <taxon>Fungi</taxon>
        <taxon>Dikarya</taxon>
        <taxon>Ascomycota</taxon>
        <taxon>Pezizomycotina</taxon>
        <taxon>Sordariomycetes</taxon>
        <taxon>Sordariomycetidae</taxon>
        <taxon>Sordariales</taxon>
        <taxon>Podosporaceae</taxon>
        <taxon>Podospora</taxon>
        <taxon>Podospora anserina</taxon>
    </lineage>
</organism>
<reference evidence="4" key="2">
    <citation type="submission" date="2008-07" db="EMBL/GenBank/DDBJ databases">
        <authorList>
            <person name="Genoscope - CEA"/>
        </authorList>
    </citation>
    <scope>NUCLEOTIDE SEQUENCE</scope>
    <source>
        <strain evidence="4">S mat+</strain>
    </source>
</reference>
<feature type="domain" description="ABC transporter" evidence="3">
    <location>
        <begin position="10"/>
        <end position="266"/>
    </location>
</feature>
<dbReference type="AlphaFoldDB" id="B2B6E2"/>